<gene>
    <name evidence="6" type="ORF">AMD00_15625</name>
</gene>
<evidence type="ECO:0000259" key="5">
    <source>
        <dbReference type="PROSITE" id="PS50893"/>
    </source>
</evidence>
<organism evidence="6 7">
    <name type="scientific">Viridibacillus arvi</name>
    <dbReference type="NCBI Taxonomy" id="263475"/>
    <lineage>
        <taxon>Bacteria</taxon>
        <taxon>Bacillati</taxon>
        <taxon>Bacillota</taxon>
        <taxon>Bacilli</taxon>
        <taxon>Bacillales</taxon>
        <taxon>Caryophanaceae</taxon>
        <taxon>Viridibacillus</taxon>
    </lineage>
</organism>
<dbReference type="InterPro" id="IPR003593">
    <property type="entry name" value="AAA+_ATPase"/>
</dbReference>
<evidence type="ECO:0000256" key="4">
    <source>
        <dbReference type="ARBA" id="ARBA00022967"/>
    </source>
</evidence>
<dbReference type="Proteomes" id="UP000036867">
    <property type="component" value="Unassembled WGS sequence"/>
</dbReference>
<keyword evidence="3" id="KW-0067">ATP-binding</keyword>
<dbReference type="EMBL" id="LILB01000005">
    <property type="protein sequence ID" value="KOO49753.1"/>
    <property type="molecule type" value="Genomic_DNA"/>
</dbReference>
<dbReference type="PATRIC" id="fig|263475.3.peg.4402"/>
<dbReference type="InterPro" id="IPR027417">
    <property type="entry name" value="P-loop_NTPase"/>
</dbReference>
<dbReference type="GO" id="GO:0016887">
    <property type="term" value="F:ATP hydrolysis activity"/>
    <property type="evidence" value="ECO:0007669"/>
    <property type="project" value="InterPro"/>
</dbReference>
<dbReference type="Pfam" id="PF01955">
    <property type="entry name" value="CbiZ"/>
    <property type="match status" value="1"/>
</dbReference>
<sequence length="490" mass="54370">MLTVENITGGYDATRPIIQEVSFTVKKGEILGVLGPNGSGKSTLLKVISGILPSTNGQVLIEEQNIKHFSPKEFARKMAVLPQLHAHAFSHTVRETVALGRYPHQNSWFSTWSEQDENAVKTAMKQTGVDSYEHTNLEFLSGGEQQRTFVAQALAQQADILLLDEPTNHLDIAHQRQLLDMIRLEAVQNGLTVISVFHDMNLASLYCDRLLLMDKGHVKAIGEPHEVLKEKQILEVYNTRVSSYPHPELPKPQVTLMPTATDERESYVVTKEQFKIRDEFVELRTEFPLKTVSSAVHNAGFGWFQSFVNRAVDLSYMCSDAHEELKSYLEQHDFMPSNTVAMMTAVAAKHVVIREFSNTTGSIIVAVTAGVGNAVDVSRAHERVSKPYIGTINTWVIINGKLTEESFMQAMITATEAKVKAMQQEEIMDPISNTIATGTSTDSLLIAATQNGTFMEYAGPITDIGKLIGQGVYETTVTALQDYKRAKGRL</sequence>
<dbReference type="PROSITE" id="PS50893">
    <property type="entry name" value="ABC_TRANSPORTER_2"/>
    <property type="match status" value="1"/>
</dbReference>
<dbReference type="OrthoDB" id="9787851at2"/>
<dbReference type="AlphaFoldDB" id="A0A0M0LGA8"/>
<dbReference type="FunFam" id="3.40.50.300:FF:000134">
    <property type="entry name" value="Iron-enterobactin ABC transporter ATP-binding protein"/>
    <property type="match status" value="1"/>
</dbReference>
<dbReference type="STRING" id="263475.AMD00_15625"/>
<protein>
    <submittedName>
        <fullName evidence="6">Iron ABC transporter ATPase</fullName>
    </submittedName>
</protein>
<reference evidence="7" key="1">
    <citation type="submission" date="2015-08" db="EMBL/GenBank/DDBJ databases">
        <title>Fjat-10028 dsm 16317.</title>
        <authorList>
            <person name="Liu B."/>
            <person name="Wang J."/>
            <person name="Zhu Y."/>
            <person name="Liu G."/>
            <person name="Chen Q."/>
            <person name="Chen Z."/>
            <person name="Lan J."/>
            <person name="Che J."/>
            <person name="Ge C."/>
            <person name="Shi H."/>
            <person name="Pan Z."/>
            <person name="Liu X."/>
        </authorList>
    </citation>
    <scope>NUCLEOTIDE SEQUENCE [LARGE SCALE GENOMIC DNA]</scope>
    <source>
        <strain evidence="7">DSM 16317</strain>
    </source>
</reference>
<evidence type="ECO:0000313" key="6">
    <source>
        <dbReference type="EMBL" id="KOO49753.1"/>
    </source>
</evidence>
<dbReference type="GeneID" id="301137526"/>
<name>A0A0M0LGA8_9BACL</name>
<keyword evidence="4" id="KW-1278">Translocase</keyword>
<comment type="caution">
    <text evidence="6">The sequence shown here is derived from an EMBL/GenBank/DDBJ whole genome shotgun (WGS) entry which is preliminary data.</text>
</comment>
<evidence type="ECO:0000313" key="7">
    <source>
        <dbReference type="Proteomes" id="UP000036867"/>
    </source>
</evidence>
<dbReference type="Gene3D" id="3.40.50.300">
    <property type="entry name" value="P-loop containing nucleotide triphosphate hydrolases"/>
    <property type="match status" value="1"/>
</dbReference>
<dbReference type="Pfam" id="PF00005">
    <property type="entry name" value="ABC_tran"/>
    <property type="match status" value="1"/>
</dbReference>
<keyword evidence="1" id="KW-0813">Transport</keyword>
<accession>A0A0M0LGA8</accession>
<feature type="domain" description="ABC transporter" evidence="5">
    <location>
        <begin position="2"/>
        <end position="240"/>
    </location>
</feature>
<dbReference type="PANTHER" id="PTHR42794:SF1">
    <property type="entry name" value="HEMIN IMPORT ATP-BINDING PROTEIN HMUV"/>
    <property type="match status" value="1"/>
</dbReference>
<evidence type="ECO:0000256" key="3">
    <source>
        <dbReference type="ARBA" id="ARBA00022840"/>
    </source>
</evidence>
<evidence type="ECO:0000256" key="1">
    <source>
        <dbReference type="ARBA" id="ARBA00022448"/>
    </source>
</evidence>
<dbReference type="PANTHER" id="PTHR42794">
    <property type="entry name" value="HEMIN IMPORT ATP-BINDING PROTEIN HMUV"/>
    <property type="match status" value="1"/>
</dbReference>
<dbReference type="SUPFAM" id="SSF52540">
    <property type="entry name" value="P-loop containing nucleoside triphosphate hydrolases"/>
    <property type="match status" value="1"/>
</dbReference>
<dbReference type="CDD" id="cd03214">
    <property type="entry name" value="ABC_Iron-Siderophores_B12_Hemin"/>
    <property type="match status" value="1"/>
</dbReference>
<dbReference type="InterPro" id="IPR002808">
    <property type="entry name" value="AdoCbi_amidolase"/>
</dbReference>
<keyword evidence="7" id="KW-1185">Reference proteome</keyword>
<dbReference type="InterPro" id="IPR003439">
    <property type="entry name" value="ABC_transporter-like_ATP-bd"/>
</dbReference>
<dbReference type="RefSeq" id="WP_053417924.1">
    <property type="nucleotide sequence ID" value="NZ_LILB01000005.1"/>
</dbReference>
<proteinExistence type="predicted"/>
<dbReference type="SMART" id="SM00382">
    <property type="entry name" value="AAA"/>
    <property type="match status" value="1"/>
</dbReference>
<evidence type="ECO:0000256" key="2">
    <source>
        <dbReference type="ARBA" id="ARBA00022741"/>
    </source>
</evidence>
<keyword evidence="2" id="KW-0547">Nucleotide-binding</keyword>
<dbReference type="GO" id="GO:0005524">
    <property type="term" value="F:ATP binding"/>
    <property type="evidence" value="ECO:0007669"/>
    <property type="project" value="UniProtKB-KW"/>
</dbReference>